<feature type="region of interest" description="Disordered" evidence="1">
    <location>
        <begin position="355"/>
        <end position="432"/>
    </location>
</feature>
<evidence type="ECO:0000313" key="3">
    <source>
        <dbReference type="Proteomes" id="UP001242480"/>
    </source>
</evidence>
<sequence>MRPDSMPSSRRLVPGVARGLRLGILLTVLVLAGALLAAGGQTPAFAAAGQAIAQGIPPTLDDFKQTLSQYGRYVYSERYGNVWRPSTLPPGWHPYPACHWAYDRTYGWMYDDQTPWGKIVHHYGRWAHDDDAGWVWVPGAEWSPAWVIWRTSPDWSGWAPTPPAADQQETTVAAFESDKQWTFIETAKLANRCDAEPAAAPADVFKSTTIVTTVKIIRNVAVYVIAPPPGVVVVDYDTGPIAPWPSAFLGDWISLLSAVSAGAPIAFQAAALCAAPAAAPQPFKSLPPPPPGLIPQGQPKLRQGRLVPDAPPPARIIRRGPVVQDPPVVVERPPIVVERPPVVVERPPVIVEQPPIYRPGRPRPPGRWPPPDHGPIVEGGGHPPRGPGGGRYPGDIRFPGGRPPIFHPGPGNRNMPFPRRRLPMEGGGPIVR</sequence>
<reference evidence="2 3" key="1">
    <citation type="submission" date="2023-07" db="EMBL/GenBank/DDBJ databases">
        <title>Genomic Encyclopedia of Type Strains, Phase IV (KMG-IV): sequencing the most valuable type-strain genomes for metagenomic binning, comparative biology and taxonomic classification.</title>
        <authorList>
            <person name="Goeker M."/>
        </authorList>
    </citation>
    <scope>NUCLEOTIDE SEQUENCE [LARGE SCALE GENOMIC DNA]</scope>
    <source>
        <strain evidence="2 3">DSM 19619</strain>
    </source>
</reference>
<proteinExistence type="predicted"/>
<keyword evidence="3" id="KW-1185">Reference proteome</keyword>
<dbReference type="Proteomes" id="UP001242480">
    <property type="component" value="Unassembled WGS sequence"/>
</dbReference>
<feature type="compositionally biased region" description="Pro residues" evidence="1">
    <location>
        <begin position="362"/>
        <end position="373"/>
    </location>
</feature>
<feature type="compositionally biased region" description="Gly residues" evidence="1">
    <location>
        <begin position="377"/>
        <end position="392"/>
    </location>
</feature>
<dbReference type="InterPro" id="IPR046535">
    <property type="entry name" value="DUF6600"/>
</dbReference>
<evidence type="ECO:0000256" key="1">
    <source>
        <dbReference type="SAM" id="MobiDB-lite"/>
    </source>
</evidence>
<accession>A0ABU0JAA3</accession>
<dbReference type="Pfam" id="PF20245">
    <property type="entry name" value="DUF6600"/>
    <property type="match status" value="1"/>
</dbReference>
<dbReference type="RefSeq" id="WP_307275888.1">
    <property type="nucleotide sequence ID" value="NZ_JAUSVX010000008.1"/>
</dbReference>
<name>A0ABU0JAA3_9HYPH</name>
<dbReference type="EMBL" id="JAUSVX010000008">
    <property type="protein sequence ID" value="MDQ0471184.1"/>
    <property type="molecule type" value="Genomic_DNA"/>
</dbReference>
<gene>
    <name evidence="2" type="ORF">QO011_004207</name>
</gene>
<evidence type="ECO:0000313" key="2">
    <source>
        <dbReference type="EMBL" id="MDQ0471184.1"/>
    </source>
</evidence>
<protein>
    <submittedName>
        <fullName evidence="2">Uncharacterized protein</fullName>
    </submittedName>
</protein>
<organism evidence="2 3">
    <name type="scientific">Labrys wisconsinensis</name>
    <dbReference type="NCBI Taxonomy" id="425677"/>
    <lineage>
        <taxon>Bacteria</taxon>
        <taxon>Pseudomonadati</taxon>
        <taxon>Pseudomonadota</taxon>
        <taxon>Alphaproteobacteria</taxon>
        <taxon>Hyphomicrobiales</taxon>
        <taxon>Xanthobacteraceae</taxon>
        <taxon>Labrys</taxon>
    </lineage>
</organism>
<comment type="caution">
    <text evidence="2">The sequence shown here is derived from an EMBL/GenBank/DDBJ whole genome shotgun (WGS) entry which is preliminary data.</text>
</comment>